<dbReference type="SUPFAM" id="SSF52833">
    <property type="entry name" value="Thioredoxin-like"/>
    <property type="match status" value="1"/>
</dbReference>
<dbReference type="Proteomes" id="UP000652760">
    <property type="component" value="Unassembled WGS sequence"/>
</dbReference>
<keyword evidence="6" id="KW-1185">Reference proteome</keyword>
<dbReference type="EMBL" id="JAENHM010000018">
    <property type="protein sequence ID" value="MBK1836820.1"/>
    <property type="molecule type" value="Genomic_DNA"/>
</dbReference>
<comment type="similarity">
    <text evidence="1">Belongs to the SCO1/2 family.</text>
</comment>
<dbReference type="InterPro" id="IPR036249">
    <property type="entry name" value="Thioredoxin-like_sf"/>
</dbReference>
<gene>
    <name evidence="5" type="ORF">JHL17_05285</name>
</gene>
<feature type="domain" description="Thioredoxin" evidence="4">
    <location>
        <begin position="16"/>
        <end position="217"/>
    </location>
</feature>
<keyword evidence="3" id="KW-0732">Signal</keyword>
<dbReference type="PROSITE" id="PS51352">
    <property type="entry name" value="THIOREDOXIN_2"/>
    <property type="match status" value="1"/>
</dbReference>
<organism evidence="5 6">
    <name type="scientific">Azospirillum endophyticum</name>
    <dbReference type="NCBI Taxonomy" id="2800326"/>
    <lineage>
        <taxon>Bacteria</taxon>
        <taxon>Pseudomonadati</taxon>
        <taxon>Pseudomonadota</taxon>
        <taxon>Alphaproteobacteria</taxon>
        <taxon>Rhodospirillales</taxon>
        <taxon>Azospirillaceae</taxon>
        <taxon>Azospirillum</taxon>
    </lineage>
</organism>
<dbReference type="Pfam" id="PF02630">
    <property type="entry name" value="SCO1-SenC"/>
    <property type="match status" value="1"/>
</dbReference>
<proteinExistence type="inferred from homology"/>
<dbReference type="RefSeq" id="WP_200191004.1">
    <property type="nucleotide sequence ID" value="NZ_JAENHM010000018.1"/>
</dbReference>
<accession>A0ABS1F086</accession>
<protein>
    <submittedName>
        <fullName evidence="5">SCO family protein</fullName>
    </submittedName>
</protein>
<evidence type="ECO:0000256" key="2">
    <source>
        <dbReference type="ARBA" id="ARBA00023008"/>
    </source>
</evidence>
<keyword evidence="2" id="KW-0186">Copper</keyword>
<dbReference type="Gene3D" id="3.40.30.10">
    <property type="entry name" value="Glutaredoxin"/>
    <property type="match status" value="1"/>
</dbReference>
<reference evidence="6" key="1">
    <citation type="submission" date="2021-01" db="EMBL/GenBank/DDBJ databases">
        <title>Genome public.</title>
        <authorList>
            <person name="Liu C."/>
            <person name="Sun Q."/>
        </authorList>
    </citation>
    <scope>NUCLEOTIDE SEQUENCE [LARGE SCALE GENOMIC DNA]</scope>
    <source>
        <strain evidence="6">YIM B02556</strain>
    </source>
</reference>
<feature type="chain" id="PRO_5047210912" evidence="3">
    <location>
        <begin position="27"/>
        <end position="273"/>
    </location>
</feature>
<name>A0ABS1F086_9PROT</name>
<evidence type="ECO:0000313" key="5">
    <source>
        <dbReference type="EMBL" id="MBK1836820.1"/>
    </source>
</evidence>
<sequence length="273" mass="28585">MRRLAIAALLGCLLGSLTALPAPAQAAPTALLPGSFKDFAFDQHPGAQLPRDIRLRDEANHAITTASLFDADRPLVLVFDYFRCTTLCGVVLGDLAAALAQVPLTPGKDYAVMAVSIDPEDGPADAAALKARHFDRNPALAGAIHPLIGDPSDRGREVRRLAGAAGFPYRLDEATGQYAHPAGVVLVSPGGTVSRYILGIGYDPTDLRLGLVDASRGAVGSVADHLLLLCYGYDPAQGRYNAEVGRLMQATGAASILAVGLVVWRATRRPGKG</sequence>
<evidence type="ECO:0000256" key="1">
    <source>
        <dbReference type="ARBA" id="ARBA00010996"/>
    </source>
</evidence>
<evidence type="ECO:0000313" key="6">
    <source>
        <dbReference type="Proteomes" id="UP000652760"/>
    </source>
</evidence>
<dbReference type="InterPro" id="IPR013766">
    <property type="entry name" value="Thioredoxin_domain"/>
</dbReference>
<comment type="caution">
    <text evidence="5">The sequence shown here is derived from an EMBL/GenBank/DDBJ whole genome shotgun (WGS) entry which is preliminary data.</text>
</comment>
<feature type="signal peptide" evidence="3">
    <location>
        <begin position="1"/>
        <end position="26"/>
    </location>
</feature>
<dbReference type="CDD" id="cd02968">
    <property type="entry name" value="SCO"/>
    <property type="match status" value="1"/>
</dbReference>
<dbReference type="InterPro" id="IPR003782">
    <property type="entry name" value="SCO1/SenC"/>
</dbReference>
<evidence type="ECO:0000256" key="3">
    <source>
        <dbReference type="SAM" id="SignalP"/>
    </source>
</evidence>
<evidence type="ECO:0000259" key="4">
    <source>
        <dbReference type="PROSITE" id="PS51352"/>
    </source>
</evidence>